<organism evidence="7 8">
    <name type="scientific">Roseburia faecis</name>
    <dbReference type="NCBI Taxonomy" id="301302"/>
    <lineage>
        <taxon>Bacteria</taxon>
        <taxon>Bacillati</taxon>
        <taxon>Bacillota</taxon>
        <taxon>Clostridia</taxon>
        <taxon>Lachnospirales</taxon>
        <taxon>Lachnospiraceae</taxon>
        <taxon>Roseburia</taxon>
    </lineage>
</organism>
<gene>
    <name evidence="7" type="ORF">M72_11801</name>
</gene>
<dbReference type="InterPro" id="IPR009061">
    <property type="entry name" value="DNA-bd_dom_put_sf"/>
</dbReference>
<protein>
    <recommendedName>
        <fullName evidence="6">HTH merR-type domain-containing protein</fullName>
    </recommendedName>
</protein>
<dbReference type="OrthoDB" id="9814833at2"/>
<keyword evidence="4" id="KW-0804">Transcription</keyword>
<dbReference type="PROSITE" id="PS50937">
    <property type="entry name" value="HTH_MERR_2"/>
    <property type="match status" value="1"/>
</dbReference>
<dbReference type="Pfam" id="PF13411">
    <property type="entry name" value="MerR_1"/>
    <property type="match status" value="1"/>
</dbReference>
<proteinExistence type="predicted"/>
<sequence length="142" mass="16895">MKKVNEVSRLAGVSKRTLQFYDDEGLLPAQRSKDNYRLYDDAALERLWEILVYRAMGLDLKEIKDLLTLSEKQKNQYLEKKIRGLRQQIRQLNGQMEFISYVQQNGMLPVPTEENTVEKTYMDHIAVLRKMKQDQKREDKEK</sequence>
<evidence type="ECO:0000256" key="1">
    <source>
        <dbReference type="ARBA" id="ARBA00022491"/>
    </source>
</evidence>
<dbReference type="RefSeq" id="WP_022046225.1">
    <property type="nucleotide sequence ID" value="NZ_CP173697.1"/>
</dbReference>
<dbReference type="Gene3D" id="1.10.1660.10">
    <property type="match status" value="1"/>
</dbReference>
<evidence type="ECO:0000313" key="7">
    <source>
        <dbReference type="EMBL" id="CRL41132.1"/>
    </source>
</evidence>
<dbReference type="SMART" id="SM00422">
    <property type="entry name" value="HTH_MERR"/>
    <property type="match status" value="1"/>
</dbReference>
<dbReference type="CDD" id="cd00592">
    <property type="entry name" value="HTH_MerR-like"/>
    <property type="match status" value="1"/>
</dbReference>
<dbReference type="SUPFAM" id="SSF46955">
    <property type="entry name" value="Putative DNA-binding domain"/>
    <property type="match status" value="1"/>
</dbReference>
<evidence type="ECO:0000259" key="6">
    <source>
        <dbReference type="PROSITE" id="PS50937"/>
    </source>
</evidence>
<dbReference type="AlphaFoldDB" id="A0A0M6WTS8"/>
<keyword evidence="8" id="KW-1185">Reference proteome</keyword>
<evidence type="ECO:0000256" key="4">
    <source>
        <dbReference type="ARBA" id="ARBA00023163"/>
    </source>
</evidence>
<evidence type="ECO:0000256" key="5">
    <source>
        <dbReference type="SAM" id="Coils"/>
    </source>
</evidence>
<feature type="coiled-coil region" evidence="5">
    <location>
        <begin position="60"/>
        <end position="95"/>
    </location>
</feature>
<evidence type="ECO:0000256" key="2">
    <source>
        <dbReference type="ARBA" id="ARBA00023015"/>
    </source>
</evidence>
<name>A0A0M6WTS8_9FIRM</name>
<evidence type="ECO:0000256" key="3">
    <source>
        <dbReference type="ARBA" id="ARBA00023125"/>
    </source>
</evidence>
<keyword evidence="5" id="KW-0175">Coiled coil</keyword>
<keyword evidence="3" id="KW-0238">DNA-binding</keyword>
<dbReference type="PRINTS" id="PR00040">
    <property type="entry name" value="HTHMERR"/>
</dbReference>
<accession>A0A0M6WTS8</accession>
<reference evidence="8" key="1">
    <citation type="submission" date="2015-05" db="EMBL/GenBank/DDBJ databases">
        <authorList>
            <consortium name="Pathogen Informatics"/>
        </authorList>
    </citation>
    <scope>NUCLEOTIDE SEQUENCE [LARGE SCALE GENOMIC DNA]</scope>
    <source>
        <strain evidence="8">M72</strain>
    </source>
</reference>
<keyword evidence="1" id="KW-0678">Repressor</keyword>
<dbReference type="GO" id="GO:0003677">
    <property type="term" value="F:DNA binding"/>
    <property type="evidence" value="ECO:0007669"/>
    <property type="project" value="UniProtKB-KW"/>
</dbReference>
<feature type="domain" description="HTH merR-type" evidence="6">
    <location>
        <begin position="1"/>
        <end position="69"/>
    </location>
</feature>
<dbReference type="STRING" id="301302.ERS852420_01610"/>
<dbReference type="GO" id="GO:0003700">
    <property type="term" value="F:DNA-binding transcription factor activity"/>
    <property type="evidence" value="ECO:0007669"/>
    <property type="project" value="InterPro"/>
</dbReference>
<dbReference type="Proteomes" id="UP000049979">
    <property type="component" value="Unassembled WGS sequence"/>
</dbReference>
<dbReference type="EMBL" id="CVRR01000037">
    <property type="protein sequence ID" value="CRL41132.1"/>
    <property type="molecule type" value="Genomic_DNA"/>
</dbReference>
<dbReference type="InterPro" id="IPR000551">
    <property type="entry name" value="MerR-type_HTH_dom"/>
</dbReference>
<dbReference type="InterPro" id="IPR047057">
    <property type="entry name" value="MerR_fam"/>
</dbReference>
<evidence type="ECO:0000313" key="8">
    <source>
        <dbReference type="Proteomes" id="UP000049979"/>
    </source>
</evidence>
<keyword evidence="2" id="KW-0805">Transcription regulation</keyword>
<dbReference type="PANTHER" id="PTHR30204:SF69">
    <property type="entry name" value="MERR-FAMILY TRANSCRIPTIONAL REGULATOR"/>
    <property type="match status" value="1"/>
</dbReference>
<dbReference type="PANTHER" id="PTHR30204">
    <property type="entry name" value="REDOX-CYCLING DRUG-SENSING TRANSCRIPTIONAL ACTIVATOR SOXR"/>
    <property type="match status" value="1"/>
</dbReference>